<comment type="caution">
    <text evidence="1">The sequence shown here is derived from an EMBL/GenBank/DDBJ whole genome shotgun (WGS) entry which is preliminary data.</text>
</comment>
<name>A0A9Q1JY40_9CARY</name>
<evidence type="ECO:0000313" key="1">
    <source>
        <dbReference type="EMBL" id="KAJ8433059.1"/>
    </source>
</evidence>
<organism evidence="1 2">
    <name type="scientific">Carnegiea gigantea</name>
    <dbReference type="NCBI Taxonomy" id="171969"/>
    <lineage>
        <taxon>Eukaryota</taxon>
        <taxon>Viridiplantae</taxon>
        <taxon>Streptophyta</taxon>
        <taxon>Embryophyta</taxon>
        <taxon>Tracheophyta</taxon>
        <taxon>Spermatophyta</taxon>
        <taxon>Magnoliopsida</taxon>
        <taxon>eudicotyledons</taxon>
        <taxon>Gunneridae</taxon>
        <taxon>Pentapetalae</taxon>
        <taxon>Caryophyllales</taxon>
        <taxon>Cactineae</taxon>
        <taxon>Cactaceae</taxon>
        <taxon>Cactoideae</taxon>
        <taxon>Echinocereeae</taxon>
        <taxon>Carnegiea</taxon>
    </lineage>
</organism>
<dbReference type="EMBL" id="JAKOGI010000563">
    <property type="protein sequence ID" value="KAJ8433059.1"/>
    <property type="molecule type" value="Genomic_DNA"/>
</dbReference>
<protein>
    <submittedName>
        <fullName evidence="1">Uncharacterized protein</fullName>
    </submittedName>
</protein>
<accession>A0A9Q1JY40</accession>
<keyword evidence="2" id="KW-1185">Reference proteome</keyword>
<reference evidence="1" key="1">
    <citation type="submission" date="2022-04" db="EMBL/GenBank/DDBJ databases">
        <title>Carnegiea gigantea Genome sequencing and assembly v2.</title>
        <authorList>
            <person name="Copetti D."/>
            <person name="Sanderson M.J."/>
            <person name="Burquez A."/>
            <person name="Wojciechowski M.F."/>
        </authorList>
    </citation>
    <scope>NUCLEOTIDE SEQUENCE</scope>
    <source>
        <strain evidence="1">SGP5-SGP5p</strain>
        <tissue evidence="1">Aerial part</tissue>
    </source>
</reference>
<proteinExistence type="predicted"/>
<gene>
    <name evidence="1" type="ORF">Cgig2_020626</name>
</gene>
<evidence type="ECO:0000313" key="2">
    <source>
        <dbReference type="Proteomes" id="UP001153076"/>
    </source>
</evidence>
<dbReference type="Proteomes" id="UP001153076">
    <property type="component" value="Unassembled WGS sequence"/>
</dbReference>
<sequence length="401" mass="43705">MSRSHRDDLQFVDACEPKGKQEGSKVLKHTFLAYWLTRHCLSSSRRRSASAATCSGVASPNQRRKLTNVGTTGTLGKILKDQKMCRGKKEIPIQKLPVTGLVLPPLGALHGLYCLSHKLGDGPRLIVLPYVKLEIAGHSSLFSRRLPKGVPHMSTLVPVRNISQPDSRRTKRKSYFQCFTFDFFSIAVMKAGLLLKQYHPKSPVSLGALWTVCTRLNARAEQRKSETVVKNCVINSYTFRGRLIYGGVCLGDNEGIPGRQKGRPLGRGSDCPDHPAGPSGCTAFSLKHRLVEADGPSGDEELDDAPSEDELLNELSEEELEEASPEVELVLVEANSAPGISLCTLGQQLVKRPNTGGRLGLRHSSNLKISHIISYGDPPGIGHLHLWTEDTRGGGVPTVGP</sequence>
<dbReference type="AlphaFoldDB" id="A0A9Q1JY40"/>